<gene>
    <name evidence="1" type="ORF">STA1M1_31010</name>
</gene>
<sequence>MNEIFGGLGYDLNELELGIENQTDYVHPVTGDPTLNAIVTRRFPKDLAIFEKLYAKRTTRVFRGK</sequence>
<evidence type="ECO:0000313" key="1">
    <source>
        <dbReference type="EMBL" id="GKY89232.1"/>
    </source>
</evidence>
<name>A0ABQ5LW69_9RHOB</name>
<reference evidence="1" key="1">
    <citation type="journal article" date="2023" name="Int. J. Syst. Evol. Microbiol.">
        <title>Sinisalibacter aestuarii sp. nov., isolated from estuarine sediment of the Arakawa River.</title>
        <authorList>
            <person name="Arafat S.T."/>
            <person name="Hirano S."/>
            <person name="Sato A."/>
            <person name="Takeuchi K."/>
            <person name="Yasuda T."/>
            <person name="Terahara T."/>
            <person name="Hamada M."/>
            <person name="Kobayashi T."/>
        </authorList>
    </citation>
    <scope>NUCLEOTIDE SEQUENCE</scope>
    <source>
        <strain evidence="1">B-399</strain>
    </source>
</reference>
<evidence type="ECO:0000313" key="2">
    <source>
        <dbReference type="Proteomes" id="UP001144205"/>
    </source>
</evidence>
<keyword evidence="2" id="KW-1185">Reference proteome</keyword>
<proteinExistence type="predicted"/>
<dbReference type="EMBL" id="BROH01000010">
    <property type="protein sequence ID" value="GKY89232.1"/>
    <property type="molecule type" value="Genomic_DNA"/>
</dbReference>
<organism evidence="1 2">
    <name type="scientific">Sinisalibacter aestuarii</name>
    <dbReference type="NCBI Taxonomy" id="2949426"/>
    <lineage>
        <taxon>Bacteria</taxon>
        <taxon>Pseudomonadati</taxon>
        <taxon>Pseudomonadota</taxon>
        <taxon>Alphaproteobacteria</taxon>
        <taxon>Rhodobacterales</taxon>
        <taxon>Roseobacteraceae</taxon>
        <taxon>Sinisalibacter</taxon>
    </lineage>
</organism>
<comment type="caution">
    <text evidence="1">The sequence shown here is derived from an EMBL/GenBank/DDBJ whole genome shotgun (WGS) entry which is preliminary data.</text>
</comment>
<accession>A0ABQ5LW69</accession>
<dbReference type="Proteomes" id="UP001144205">
    <property type="component" value="Unassembled WGS sequence"/>
</dbReference>
<protein>
    <submittedName>
        <fullName evidence="1">Uncharacterized protein</fullName>
    </submittedName>
</protein>